<organism evidence="2 3">
    <name type="scientific">Amniculicola lignicola CBS 123094</name>
    <dbReference type="NCBI Taxonomy" id="1392246"/>
    <lineage>
        <taxon>Eukaryota</taxon>
        <taxon>Fungi</taxon>
        <taxon>Dikarya</taxon>
        <taxon>Ascomycota</taxon>
        <taxon>Pezizomycotina</taxon>
        <taxon>Dothideomycetes</taxon>
        <taxon>Pleosporomycetidae</taxon>
        <taxon>Pleosporales</taxon>
        <taxon>Amniculicolaceae</taxon>
        <taxon>Amniculicola</taxon>
    </lineage>
</organism>
<feature type="compositionally biased region" description="Polar residues" evidence="1">
    <location>
        <begin position="1091"/>
        <end position="1110"/>
    </location>
</feature>
<evidence type="ECO:0000256" key="1">
    <source>
        <dbReference type="SAM" id="MobiDB-lite"/>
    </source>
</evidence>
<accession>A0A6A5W178</accession>
<sequence length="1442" mass="164123">MHPLLLQRLGKRTPLPEDTDPRILQILDEKEDLSKQDLSNICSSIFKLAGRQASLAYHIASGLKAQPRTDYSSIVLDAILNGTLFEPFNHLDWLDLEQEEWESKSDGQRKRLMWEWEKEFKIDGKVFRSRPCGRDRWARFQGIIENNPEYADKVKRLAISRWMTTEDLGWIAKNLLSLKALDLSDIHDRANPTEQNANINTTSNGLIDWNQISEGLQNSHPILIQLDWLGVWDWRGATEAATVVNTILPACTNLETLSIRGQYDPEPIDPRLKDDHFDIRQGHLHGYVCDFILGITQNCPNTVETIELRLHIPFMEQLLESVGQLKPNVQRVGIDIGPCVQMYPIISGVPSNPDAFHASVSQYDTSKERILDNVLAAAERIRFNIYREAHNSVLGEDEKWILPRTQWSRPDVNIVQDKYFLPDQHDFYNVSKGTYMQDLQRFPPPKEERCLLQKSTGQNYTDFHDAVGARIHSGRSIWTPRFFIKLYEARDSGKRQDGSAITLFPLDTDHSAYPVHPLSILQHIQPHDLEAEVFPVYSWLERTFRWRPVFDWDFFVNNDHPQTLSKQADGATHEEQIRNHNDLIERIRGHFEAMSKAGIPIHLLIGRRQDGAHTSSCYWGIPYNVNADTDPRKWEKWVEAKFDARLESIAPLVDTLSIYYDLRNPLKYDDLNWIEALEPYKPPSSICPFSQASCPWEQGKQELCPFSGHQIPQSDQRRKYPFQKMANKHALKRSGTPTRNDGLARWNVGEPPVGENAREHAQDDDSDDDEANAPLHRLARRTIYLREAAGWQRFWGAYALAFTRLSTLNVRMPRSFDCIGSWRLALLLDQRLGWDMETYTDERQHLQTDAALKISCGQSPVFEHEAESKVYPAGRFVRRSWFLHEEKGGELVPRETRAPDRLFTKKDWEFTQPMENDELNKAYQRANQAFNREQEKTKSLVAKKWEDLDRNINESGQPAWTRTLIGCIDDIRQEWENIGQSQDLDEHTKGRYRDVLNTTMQRLETMSKEPFPIATSRNHQRQFLSSIWDEFPETGAVEDLLRDLGEVNLKKRMEHRSSGSEVEPEVWNLARYLLGIHRSEDNGVNIDNGDHNTATRTCSEASLPAPTTESTNRRKRSIEGDPGPGRSSPKKPRLAETTKPIKIVNRTLTVVEQQRVAARIDSPTSVENHPRDTVVLRDADNVPEQDQEPLVPRPSRETSKPAEPPVASTPSNSSAGKRKSSGRGIEPSAILGAQGQSSPAKKQKTSPIVPQPEPVLESRPDTEKPQEPGQLDQKIESQVSKAKPKKGRPKKVKDPNFVEPKDDGDDHSSEDLGVEPIRGKKGRSKNEDPKFVQPKDDGDSSSANIDVGPGRGKTTKGRGKGRGAARGKGKRRAEKRTEEEPQGEEPGISRTRGRTTARGRGGRTARGGKKAVAAGNGGGAQVEEEPPKRQLRTRTKNMNYKT</sequence>
<reference evidence="2" key="1">
    <citation type="journal article" date="2020" name="Stud. Mycol.">
        <title>101 Dothideomycetes genomes: a test case for predicting lifestyles and emergence of pathogens.</title>
        <authorList>
            <person name="Haridas S."/>
            <person name="Albert R."/>
            <person name="Binder M."/>
            <person name="Bloem J."/>
            <person name="Labutti K."/>
            <person name="Salamov A."/>
            <person name="Andreopoulos B."/>
            <person name="Baker S."/>
            <person name="Barry K."/>
            <person name="Bills G."/>
            <person name="Bluhm B."/>
            <person name="Cannon C."/>
            <person name="Castanera R."/>
            <person name="Culley D."/>
            <person name="Daum C."/>
            <person name="Ezra D."/>
            <person name="Gonzalez J."/>
            <person name="Henrissat B."/>
            <person name="Kuo A."/>
            <person name="Liang C."/>
            <person name="Lipzen A."/>
            <person name="Lutzoni F."/>
            <person name="Magnuson J."/>
            <person name="Mondo S."/>
            <person name="Nolan M."/>
            <person name="Ohm R."/>
            <person name="Pangilinan J."/>
            <person name="Park H.-J."/>
            <person name="Ramirez L."/>
            <person name="Alfaro M."/>
            <person name="Sun H."/>
            <person name="Tritt A."/>
            <person name="Yoshinaga Y."/>
            <person name="Zwiers L.-H."/>
            <person name="Turgeon B."/>
            <person name="Goodwin S."/>
            <person name="Spatafora J."/>
            <person name="Crous P."/>
            <person name="Grigoriev I."/>
        </authorList>
    </citation>
    <scope>NUCLEOTIDE SEQUENCE</scope>
    <source>
        <strain evidence="2">CBS 123094</strain>
    </source>
</reference>
<feature type="compositionally biased region" description="Basic residues" evidence="1">
    <location>
        <begin position="1353"/>
        <end position="1374"/>
    </location>
</feature>
<protein>
    <submittedName>
        <fullName evidence="2">Uncharacterized protein</fullName>
    </submittedName>
</protein>
<dbReference type="Proteomes" id="UP000799779">
    <property type="component" value="Unassembled WGS sequence"/>
</dbReference>
<feature type="compositionally biased region" description="Basic residues" evidence="1">
    <location>
        <begin position="1282"/>
        <end position="1291"/>
    </location>
</feature>
<feature type="compositionally biased region" description="Basic and acidic residues" evidence="1">
    <location>
        <begin position="1292"/>
        <end position="1310"/>
    </location>
</feature>
<feature type="compositionally biased region" description="Polar residues" evidence="1">
    <location>
        <begin position="1234"/>
        <end position="1248"/>
    </location>
</feature>
<gene>
    <name evidence="2" type="ORF">P154DRAFT_623964</name>
</gene>
<feature type="compositionally biased region" description="Basic residues" evidence="1">
    <location>
        <begin position="1391"/>
        <end position="1409"/>
    </location>
</feature>
<feature type="region of interest" description="Disordered" evidence="1">
    <location>
        <begin position="729"/>
        <end position="771"/>
    </location>
</feature>
<feature type="region of interest" description="Disordered" evidence="1">
    <location>
        <begin position="1080"/>
        <end position="1141"/>
    </location>
</feature>
<dbReference type="OrthoDB" id="3944206at2759"/>
<proteinExistence type="predicted"/>
<dbReference type="EMBL" id="ML977638">
    <property type="protein sequence ID" value="KAF1995513.1"/>
    <property type="molecule type" value="Genomic_DNA"/>
</dbReference>
<feature type="compositionally biased region" description="Basic and acidic residues" evidence="1">
    <location>
        <begin position="1168"/>
        <end position="1180"/>
    </location>
</feature>
<evidence type="ECO:0000313" key="3">
    <source>
        <dbReference type="Proteomes" id="UP000799779"/>
    </source>
</evidence>
<name>A0A6A5W178_9PLEO</name>
<evidence type="ECO:0000313" key="2">
    <source>
        <dbReference type="EMBL" id="KAF1995513.1"/>
    </source>
</evidence>
<feature type="compositionally biased region" description="Basic and acidic residues" evidence="1">
    <location>
        <begin position="1324"/>
        <end position="1338"/>
    </location>
</feature>
<feature type="region of interest" description="Disordered" evidence="1">
    <location>
        <begin position="1160"/>
        <end position="1442"/>
    </location>
</feature>
<feature type="compositionally biased region" description="Basic and acidic residues" evidence="1">
    <location>
        <begin position="1256"/>
        <end position="1266"/>
    </location>
</feature>
<keyword evidence="3" id="KW-1185">Reference proteome</keyword>